<feature type="transmembrane region" description="Helical" evidence="1">
    <location>
        <begin position="35"/>
        <end position="55"/>
    </location>
</feature>
<dbReference type="EMBL" id="JABANN010000454">
    <property type="protein sequence ID" value="KAF4658891.1"/>
    <property type="molecule type" value="Genomic_DNA"/>
</dbReference>
<dbReference type="Proteomes" id="UP000572268">
    <property type="component" value="Unassembled WGS sequence"/>
</dbReference>
<feature type="transmembrane region" description="Helical" evidence="1">
    <location>
        <begin position="67"/>
        <end position="87"/>
    </location>
</feature>
<proteinExistence type="predicted"/>
<sequence>MIPSSPPHQQQQEGVVAVYGIEMQNRGHAALVRKVLVLSTVGALFAISNSLRSGIRTTSGDAATTTIYILLSVALGLLVPACGWLGAKQSNRNLMCCFCGCNLCSVVSNSNSSMVVYLSHQPLQIFAIIGLSGLIVLSTVFNDWHDECDAGDTYIKIDPYTADEEEYAVSDENMSITCDDIDSITGASSLPILIIIPIITIIFNGASFYYGYKLYSILGEGVVLGVPYTNTSPTAPAAAAAGVWMGSTVGPQIVGCQDAGDNGYVIHQQQQQQQQQPSRMPHNIMMVNGHASQQEGLYDNNTLQINRNPRIISYH</sequence>
<keyword evidence="1" id="KW-1133">Transmembrane helix</keyword>
<keyword evidence="1" id="KW-0812">Transmembrane</keyword>
<gene>
    <name evidence="2" type="ORF">FOL46_006792</name>
</gene>
<feature type="transmembrane region" description="Helical" evidence="1">
    <location>
        <begin position="123"/>
        <end position="141"/>
    </location>
</feature>
<protein>
    <submittedName>
        <fullName evidence="2">Uncharacterized protein</fullName>
    </submittedName>
</protein>
<feature type="transmembrane region" description="Helical" evidence="1">
    <location>
        <begin position="192"/>
        <end position="212"/>
    </location>
</feature>
<accession>A0A7J6LJ19</accession>
<keyword evidence="1" id="KW-0472">Membrane</keyword>
<organism evidence="2 3">
    <name type="scientific">Perkinsus olseni</name>
    <name type="common">Perkinsus atlanticus</name>
    <dbReference type="NCBI Taxonomy" id="32597"/>
    <lineage>
        <taxon>Eukaryota</taxon>
        <taxon>Sar</taxon>
        <taxon>Alveolata</taxon>
        <taxon>Perkinsozoa</taxon>
        <taxon>Perkinsea</taxon>
        <taxon>Perkinsida</taxon>
        <taxon>Perkinsidae</taxon>
        <taxon>Perkinsus</taxon>
    </lineage>
</organism>
<dbReference type="AlphaFoldDB" id="A0A7J6LJ19"/>
<evidence type="ECO:0000313" key="3">
    <source>
        <dbReference type="Proteomes" id="UP000572268"/>
    </source>
</evidence>
<name>A0A7J6LJ19_PEROL</name>
<reference evidence="2 3" key="1">
    <citation type="submission" date="2020-04" db="EMBL/GenBank/DDBJ databases">
        <title>Perkinsus olseni comparative genomics.</title>
        <authorList>
            <person name="Bogema D.R."/>
        </authorList>
    </citation>
    <scope>NUCLEOTIDE SEQUENCE [LARGE SCALE GENOMIC DNA]</scope>
    <source>
        <strain evidence="2">ATCC PRA-31</strain>
    </source>
</reference>
<evidence type="ECO:0000313" key="2">
    <source>
        <dbReference type="EMBL" id="KAF4658891.1"/>
    </source>
</evidence>
<evidence type="ECO:0000256" key="1">
    <source>
        <dbReference type="SAM" id="Phobius"/>
    </source>
</evidence>
<comment type="caution">
    <text evidence="2">The sequence shown here is derived from an EMBL/GenBank/DDBJ whole genome shotgun (WGS) entry which is preliminary data.</text>
</comment>